<dbReference type="GeneID" id="92276861"/>
<gene>
    <name evidence="1" type="ORF">PZ638_20340</name>
</gene>
<evidence type="ECO:0008006" key="3">
    <source>
        <dbReference type="Google" id="ProtNLM"/>
    </source>
</evidence>
<reference evidence="1" key="1">
    <citation type="journal article" date="2023" name="Microbiol. Spectr.">
        <title>Whole-genome sequencing provides insights into a novel species: Providencia hangzhouensis associated with urinary tract infections.</title>
        <authorList>
            <person name="Dong X."/>
            <person name="Yu Y."/>
            <person name="Liu J."/>
            <person name="Cao D."/>
            <person name="Xiang Y."/>
            <person name="Bi K."/>
            <person name="Yuan X."/>
            <person name="Li S."/>
            <person name="Wu T."/>
            <person name="Zhang Y."/>
        </authorList>
    </citation>
    <scope>NUCLEOTIDE SEQUENCE</scope>
    <source>
        <strain evidence="1">PR-310</strain>
    </source>
</reference>
<name>A0ABY9ZAL0_9GAMM</name>
<keyword evidence="2" id="KW-1185">Reference proteome</keyword>
<dbReference type="RefSeq" id="WP_272674417.1">
    <property type="nucleotide sequence ID" value="NZ_CP135052.1"/>
</dbReference>
<protein>
    <recommendedName>
        <fullName evidence="3">Capsule polysaccharide biosynthesis protein</fullName>
    </recommendedName>
</protein>
<dbReference type="Proteomes" id="UP001163184">
    <property type="component" value="Chromosome"/>
</dbReference>
<dbReference type="SUPFAM" id="SSF53756">
    <property type="entry name" value="UDP-Glycosyltransferase/glycogen phosphorylase"/>
    <property type="match status" value="1"/>
</dbReference>
<evidence type="ECO:0000313" key="1">
    <source>
        <dbReference type="EMBL" id="WNK24223.1"/>
    </source>
</evidence>
<sequence length="524" mass="59824">MKSIGFINVYPYRPHAHHAYYIKKKLLELYGEIKTYALNCSGNTTTCYVKELKGTSNSECRKCKIGGLQSFNFDVNESIDKYNKISDFKINYRELVKSSSYTLSRIESLSDINSEDVTYFQNLLMPGAKKFFHATINWLKENNIEILILFNGRMDYTRAALEAAKELGIPCITHERPLFGHGLILNLNENCSSLKNIHEINIQFKNKALTKKQSHLAAKLLAERFVGKNNLEWKKYNENPNSVSEWPNINSNMKILICPSSKNELLGHPDWNTPWGNNTDALDIMLDNNIIRSEDILVRFHPSWAVSFGKINAKKCSEHYLNWCNRRNIKYIPSESSMNTRDLISISDLVILNGSNTILESGAIGKPTLCLGPSPYTHSGAAIDILSFNDLKSISLEKILCRDKKEIITSTLRYVYSRAYREPLYVNEVVSKTVTECDFYSSDTQNPIEDVINGKFIVNCSSYAESSDEEINIVDSLAKNDNIVFSELSNYPTDSITDFNKINLTRKHIYRLVDWVRNMQAKGV</sequence>
<evidence type="ECO:0000313" key="2">
    <source>
        <dbReference type="Proteomes" id="UP001163184"/>
    </source>
</evidence>
<organism evidence="1 2">
    <name type="scientific">Providencia hangzhouensis</name>
    <dbReference type="NCBI Taxonomy" id="3031799"/>
    <lineage>
        <taxon>Bacteria</taxon>
        <taxon>Pseudomonadati</taxon>
        <taxon>Pseudomonadota</taxon>
        <taxon>Gammaproteobacteria</taxon>
        <taxon>Enterobacterales</taxon>
        <taxon>Morganellaceae</taxon>
        <taxon>Providencia</taxon>
    </lineage>
</organism>
<proteinExistence type="predicted"/>
<accession>A0ABY9ZAL0</accession>
<dbReference type="EMBL" id="CP135052">
    <property type="protein sequence ID" value="WNK24223.1"/>
    <property type="molecule type" value="Genomic_DNA"/>
</dbReference>